<accession>A0ABQ5YD32</accession>
<keyword evidence="3" id="KW-1185">Reference proteome</keyword>
<dbReference type="InterPro" id="IPR011990">
    <property type="entry name" value="TPR-like_helical_dom_sf"/>
</dbReference>
<dbReference type="PANTHER" id="PTHR43792">
    <property type="entry name" value="GNAT FAMILY, PUTATIVE (AFU_ORTHOLOGUE AFUA_3G00765)-RELATED-RELATED"/>
    <property type="match status" value="1"/>
</dbReference>
<comment type="caution">
    <text evidence="2">The sequence shown here is derived from an EMBL/GenBank/DDBJ whole genome shotgun (WGS) entry which is preliminary data.</text>
</comment>
<dbReference type="Pfam" id="PF13302">
    <property type="entry name" value="Acetyltransf_3"/>
    <property type="match status" value="1"/>
</dbReference>
<dbReference type="SUPFAM" id="SSF55729">
    <property type="entry name" value="Acyl-CoA N-acyltransferases (Nat)"/>
    <property type="match status" value="1"/>
</dbReference>
<gene>
    <name evidence="2" type="ORF">GCM10007907_16450</name>
</gene>
<feature type="domain" description="N-acetyltransferase" evidence="1">
    <location>
        <begin position="195"/>
        <end position="325"/>
    </location>
</feature>
<dbReference type="RefSeq" id="WP_284195986.1">
    <property type="nucleotide sequence ID" value="NZ_BSOG01000002.1"/>
</dbReference>
<dbReference type="Proteomes" id="UP001156706">
    <property type="component" value="Unassembled WGS sequence"/>
</dbReference>
<dbReference type="InterPro" id="IPR051531">
    <property type="entry name" value="N-acetyltransferase"/>
</dbReference>
<evidence type="ECO:0000313" key="2">
    <source>
        <dbReference type="EMBL" id="GLR12855.1"/>
    </source>
</evidence>
<dbReference type="Gene3D" id="1.25.40.10">
    <property type="entry name" value="Tetratricopeptide repeat domain"/>
    <property type="match status" value="1"/>
</dbReference>
<evidence type="ECO:0000259" key="1">
    <source>
        <dbReference type="Pfam" id="PF13302"/>
    </source>
</evidence>
<dbReference type="Gene3D" id="3.40.630.30">
    <property type="match status" value="1"/>
</dbReference>
<organism evidence="2 3">
    <name type="scientific">Chitinimonas prasina</name>
    <dbReference type="NCBI Taxonomy" id="1434937"/>
    <lineage>
        <taxon>Bacteria</taxon>
        <taxon>Pseudomonadati</taxon>
        <taxon>Pseudomonadota</taxon>
        <taxon>Betaproteobacteria</taxon>
        <taxon>Neisseriales</taxon>
        <taxon>Chitinibacteraceae</taxon>
        <taxon>Chitinimonas</taxon>
    </lineage>
</organism>
<dbReference type="EMBL" id="BSOG01000002">
    <property type="protein sequence ID" value="GLR12855.1"/>
    <property type="molecule type" value="Genomic_DNA"/>
</dbReference>
<dbReference type="InterPro" id="IPR000182">
    <property type="entry name" value="GNAT_dom"/>
</dbReference>
<proteinExistence type="predicted"/>
<sequence>MDAHAKTRHPAFQLAPCAPKSYGASPVAALCRQVKWASTTLAPTAFPELMAAAGYHQAVFAAMPDDLPQRIQTWPEALWLAWRHALQQCWQAAHVADADLARKFAHFGWALELWGLVRDAQYVLRAAGRDTADCWLWLARCESATGRLQEAMAYLSRVLANAPLHAEARQLQSRIGPRLRQQQALAAQVRGGPVLRLESLNEAHAAALAWQYRDPHIAQATDLPELADEAAVHAWLAEQAVEEGRHNYAVMHLHYGFIGVVSLSAVGRQAFIHYWLGVDYQGQGHALPATTLLTAQARAMGMQTLFTSVLPDNRRSVRVLDRLGFGALPVPPLRDADAALQFSCLHLNGTAVDPEADLAALMTLCNQLDAPLLLADSVDSTPPLAQCEATTCH</sequence>
<dbReference type="SUPFAM" id="SSF48452">
    <property type="entry name" value="TPR-like"/>
    <property type="match status" value="1"/>
</dbReference>
<evidence type="ECO:0000313" key="3">
    <source>
        <dbReference type="Proteomes" id="UP001156706"/>
    </source>
</evidence>
<dbReference type="Pfam" id="PF14559">
    <property type="entry name" value="TPR_19"/>
    <property type="match status" value="1"/>
</dbReference>
<protein>
    <recommendedName>
        <fullName evidence="1">N-acetyltransferase domain-containing protein</fullName>
    </recommendedName>
</protein>
<dbReference type="InterPro" id="IPR016181">
    <property type="entry name" value="Acyl_CoA_acyltransferase"/>
</dbReference>
<reference evidence="3" key="1">
    <citation type="journal article" date="2019" name="Int. J. Syst. Evol. Microbiol.">
        <title>The Global Catalogue of Microorganisms (GCM) 10K type strain sequencing project: providing services to taxonomists for standard genome sequencing and annotation.</title>
        <authorList>
            <consortium name="The Broad Institute Genomics Platform"/>
            <consortium name="The Broad Institute Genome Sequencing Center for Infectious Disease"/>
            <person name="Wu L."/>
            <person name="Ma J."/>
        </authorList>
    </citation>
    <scope>NUCLEOTIDE SEQUENCE [LARGE SCALE GENOMIC DNA]</scope>
    <source>
        <strain evidence="3">NBRC 110044</strain>
    </source>
</reference>
<name>A0ABQ5YD32_9NEIS</name>